<gene>
    <name evidence="2" type="ORF">L9F63_019996</name>
</gene>
<keyword evidence="3" id="KW-1185">Reference proteome</keyword>
<organism evidence="2 3">
    <name type="scientific">Diploptera punctata</name>
    <name type="common">Pacific beetle cockroach</name>
    <dbReference type="NCBI Taxonomy" id="6984"/>
    <lineage>
        <taxon>Eukaryota</taxon>
        <taxon>Metazoa</taxon>
        <taxon>Ecdysozoa</taxon>
        <taxon>Arthropoda</taxon>
        <taxon>Hexapoda</taxon>
        <taxon>Insecta</taxon>
        <taxon>Pterygota</taxon>
        <taxon>Neoptera</taxon>
        <taxon>Polyneoptera</taxon>
        <taxon>Dictyoptera</taxon>
        <taxon>Blattodea</taxon>
        <taxon>Blaberoidea</taxon>
        <taxon>Blaberidae</taxon>
        <taxon>Diplopterinae</taxon>
        <taxon>Diploptera</taxon>
    </lineage>
</organism>
<feature type="non-terminal residue" evidence="2">
    <location>
        <position position="94"/>
    </location>
</feature>
<comment type="caution">
    <text evidence="2">The sequence shown here is derived from an EMBL/GenBank/DDBJ whole genome shotgun (WGS) entry which is preliminary data.</text>
</comment>
<evidence type="ECO:0000313" key="3">
    <source>
        <dbReference type="Proteomes" id="UP001233999"/>
    </source>
</evidence>
<evidence type="ECO:0000256" key="1">
    <source>
        <dbReference type="SAM" id="Phobius"/>
    </source>
</evidence>
<feature type="transmembrane region" description="Helical" evidence="1">
    <location>
        <begin position="9"/>
        <end position="32"/>
    </location>
</feature>
<keyword evidence="1" id="KW-1133">Transmembrane helix</keyword>
<keyword evidence="1" id="KW-0812">Transmembrane</keyword>
<sequence>VCTKTSVEIFWYVSFISHAVISLVYIAIMANYEGNRVLHYYLASPLNNVLDITQGGRVFLIINNYLFPFGMNFYYKHNRKPSKNIMIYSLIEGI</sequence>
<keyword evidence="1" id="KW-0472">Membrane</keyword>
<feature type="transmembrane region" description="Helical" evidence="1">
    <location>
        <begin position="52"/>
        <end position="75"/>
    </location>
</feature>
<dbReference type="AlphaFoldDB" id="A0AAD7ZTV8"/>
<accession>A0AAD7ZTV8</accession>
<evidence type="ECO:0000313" key="2">
    <source>
        <dbReference type="EMBL" id="KAJ9586351.1"/>
    </source>
</evidence>
<feature type="non-terminal residue" evidence="2">
    <location>
        <position position="1"/>
    </location>
</feature>
<proteinExistence type="predicted"/>
<name>A0AAD7ZTV8_DIPPU</name>
<dbReference type="EMBL" id="JASPKZ010007170">
    <property type="protein sequence ID" value="KAJ9586351.1"/>
    <property type="molecule type" value="Genomic_DNA"/>
</dbReference>
<protein>
    <submittedName>
        <fullName evidence="2">Uncharacterized protein</fullName>
    </submittedName>
</protein>
<dbReference type="Proteomes" id="UP001233999">
    <property type="component" value="Unassembled WGS sequence"/>
</dbReference>
<reference evidence="2" key="1">
    <citation type="journal article" date="2023" name="IScience">
        <title>Live-bearing cockroach genome reveals convergent evolutionary mechanisms linked to viviparity in insects and beyond.</title>
        <authorList>
            <person name="Fouks B."/>
            <person name="Harrison M.C."/>
            <person name="Mikhailova A.A."/>
            <person name="Marchal E."/>
            <person name="English S."/>
            <person name="Carruthers M."/>
            <person name="Jennings E.C."/>
            <person name="Chiamaka E.L."/>
            <person name="Frigard R.A."/>
            <person name="Pippel M."/>
            <person name="Attardo G.M."/>
            <person name="Benoit J.B."/>
            <person name="Bornberg-Bauer E."/>
            <person name="Tobe S.S."/>
        </authorList>
    </citation>
    <scope>NUCLEOTIDE SEQUENCE</scope>
    <source>
        <strain evidence="2">Stay&amp;Tobe</strain>
    </source>
</reference>
<reference evidence="2" key="2">
    <citation type="submission" date="2023-05" db="EMBL/GenBank/DDBJ databases">
        <authorList>
            <person name="Fouks B."/>
        </authorList>
    </citation>
    <scope>NUCLEOTIDE SEQUENCE</scope>
    <source>
        <strain evidence="2">Stay&amp;Tobe</strain>
        <tissue evidence="2">Testes</tissue>
    </source>
</reference>